<organism evidence="2 3">
    <name type="scientific">Pseudaquabacterium inlustre</name>
    <dbReference type="NCBI Taxonomy" id="2984192"/>
    <lineage>
        <taxon>Bacteria</taxon>
        <taxon>Pseudomonadati</taxon>
        <taxon>Pseudomonadota</taxon>
        <taxon>Betaproteobacteria</taxon>
        <taxon>Burkholderiales</taxon>
        <taxon>Sphaerotilaceae</taxon>
        <taxon>Pseudaquabacterium</taxon>
    </lineage>
</organism>
<dbReference type="EMBL" id="JBBUTH010000008">
    <property type="protein sequence ID" value="MEK8051739.1"/>
    <property type="molecule type" value="Genomic_DNA"/>
</dbReference>
<dbReference type="Proteomes" id="UP001365405">
    <property type="component" value="Unassembled WGS sequence"/>
</dbReference>
<keyword evidence="3" id="KW-1185">Reference proteome</keyword>
<sequence length="363" mass="40285">MSSAAAPAATSAIPWTDTAREAAFWRWFTPLAAREGLDAATLAPASADASFRRYLRVQGAGGRSCIVMDAPPPQEDVRPFVDIAGRIQRAGLHGPVVLDADATHGFLLLTDLGSELYLRAVQTADGKGPSERAEPLMRDAIAALLQWQQKVDATGLPEYDDALLRRELALFPDWCVAREFGITWTPQQQATWDTLCDRLVASALAQPQVAVHRDWMPRNLMVSTPNPGILDFQDAVRGPVTYDIASLLRDAFVSWEEEREIDWAVRWWQGARGAGLLGETALAEDFGECWRAIEWMGLQRHLKVLGIFCRLKHRDGKPAYSADLPRFFAYATKVAVRYRELAPLVRLIEPMSGPLTTTGFSLR</sequence>
<evidence type="ECO:0000259" key="1">
    <source>
        <dbReference type="Pfam" id="PF01636"/>
    </source>
</evidence>
<dbReference type="Gene3D" id="3.30.200.20">
    <property type="entry name" value="Phosphorylase Kinase, domain 1"/>
    <property type="match status" value="1"/>
</dbReference>
<dbReference type="InterPro" id="IPR002575">
    <property type="entry name" value="Aminoglycoside_PTrfase"/>
</dbReference>
<evidence type="ECO:0000313" key="3">
    <source>
        <dbReference type="Proteomes" id="UP001365405"/>
    </source>
</evidence>
<comment type="caution">
    <text evidence="2">The sequence shown here is derived from an EMBL/GenBank/DDBJ whole genome shotgun (WGS) entry which is preliminary data.</text>
</comment>
<dbReference type="Pfam" id="PF01636">
    <property type="entry name" value="APH"/>
    <property type="match status" value="1"/>
</dbReference>
<dbReference type="InterPro" id="IPR011009">
    <property type="entry name" value="Kinase-like_dom_sf"/>
</dbReference>
<protein>
    <submittedName>
        <fullName evidence="2">Phosphotransferase</fullName>
    </submittedName>
</protein>
<dbReference type="Gene3D" id="3.90.1200.10">
    <property type="match status" value="1"/>
</dbReference>
<evidence type="ECO:0000313" key="2">
    <source>
        <dbReference type="EMBL" id="MEK8051739.1"/>
    </source>
</evidence>
<reference evidence="2 3" key="1">
    <citation type="submission" date="2024-04" db="EMBL/GenBank/DDBJ databases">
        <title>Novel species of the genus Ideonella isolated from streams.</title>
        <authorList>
            <person name="Lu H."/>
        </authorList>
    </citation>
    <scope>NUCLEOTIDE SEQUENCE [LARGE SCALE GENOMIC DNA]</scope>
    <source>
        <strain evidence="2 3">DXS22W</strain>
    </source>
</reference>
<feature type="domain" description="Aminoglycoside phosphotransferase" evidence="1">
    <location>
        <begin position="42"/>
        <end position="269"/>
    </location>
</feature>
<accession>A0ABU9CLY6</accession>
<name>A0ABU9CLY6_9BURK</name>
<gene>
    <name evidence="2" type="ORF">AACH10_15925</name>
</gene>
<dbReference type="SUPFAM" id="SSF56112">
    <property type="entry name" value="Protein kinase-like (PK-like)"/>
    <property type="match status" value="1"/>
</dbReference>
<proteinExistence type="predicted"/>
<dbReference type="RefSeq" id="WP_341411437.1">
    <property type="nucleotide sequence ID" value="NZ_JBBUTH010000008.1"/>
</dbReference>